<evidence type="ECO:0000313" key="9">
    <source>
        <dbReference type="EMBL" id="TBU56358.1"/>
    </source>
</evidence>
<proteinExistence type="predicted"/>
<dbReference type="AlphaFoldDB" id="A0A4V2K7J8"/>
<comment type="subcellular location">
    <subcellularLocation>
        <location evidence="1">Nucleus</location>
    </subcellularLocation>
</comment>
<dbReference type="STRING" id="114155.A0A4V2K7J8"/>
<evidence type="ECO:0000259" key="8">
    <source>
        <dbReference type="Pfam" id="PF17745"/>
    </source>
</evidence>
<evidence type="ECO:0000256" key="6">
    <source>
        <dbReference type="SAM" id="MobiDB-lite"/>
    </source>
</evidence>
<dbReference type="Gene3D" id="2.20.25.530">
    <property type="match status" value="1"/>
</dbReference>
<dbReference type="InterPro" id="IPR041195">
    <property type="entry name" value="Rnh202_N"/>
</dbReference>
<feature type="domain" description="Rnh202 triple barrel" evidence="8">
    <location>
        <begin position="35"/>
        <end position="100"/>
    </location>
</feature>
<dbReference type="Pfam" id="PF09468">
    <property type="entry name" value="RNase_H2-Ydr279"/>
    <property type="match status" value="1"/>
</dbReference>
<dbReference type="Pfam" id="PF17745">
    <property type="entry name" value="Ydr279_N"/>
    <property type="match status" value="1"/>
</dbReference>
<keyword evidence="3" id="KW-0539">Nucleus</keyword>
<feature type="compositionally biased region" description="Basic and acidic residues" evidence="6">
    <location>
        <begin position="283"/>
        <end position="314"/>
    </location>
</feature>
<accession>A0A4V2K7J8</accession>
<gene>
    <name evidence="9" type="ORF">BD310DRAFT_931524</name>
</gene>
<dbReference type="InterPro" id="IPR019024">
    <property type="entry name" value="RNase_H2_suB_wHTH"/>
</dbReference>
<reference evidence="9 10" key="1">
    <citation type="submission" date="2019-01" db="EMBL/GenBank/DDBJ databases">
        <title>Draft genome sequences of three monokaryotic isolates of the white-rot basidiomycete fungus Dichomitus squalens.</title>
        <authorList>
            <consortium name="DOE Joint Genome Institute"/>
            <person name="Lopez S.C."/>
            <person name="Andreopoulos B."/>
            <person name="Pangilinan J."/>
            <person name="Lipzen A."/>
            <person name="Riley R."/>
            <person name="Ahrendt S."/>
            <person name="Ng V."/>
            <person name="Barry K."/>
            <person name="Daum C."/>
            <person name="Grigoriev I.V."/>
            <person name="Hilden K.S."/>
            <person name="Makela M.R."/>
            <person name="de Vries R.P."/>
        </authorList>
    </citation>
    <scope>NUCLEOTIDE SEQUENCE [LARGE SCALE GENOMIC DNA]</scope>
    <source>
        <strain evidence="9 10">CBS 464.89</strain>
    </source>
</reference>
<dbReference type="PANTHER" id="PTHR13383">
    <property type="entry name" value="RIBONUCLEASE H2 SUBUNIT B"/>
    <property type="match status" value="1"/>
</dbReference>
<evidence type="ECO:0000256" key="4">
    <source>
        <dbReference type="ARBA" id="ARBA00024778"/>
    </source>
</evidence>
<evidence type="ECO:0000259" key="7">
    <source>
        <dbReference type="Pfam" id="PF09468"/>
    </source>
</evidence>
<dbReference type="Proteomes" id="UP000292082">
    <property type="component" value="Unassembled WGS sequence"/>
</dbReference>
<evidence type="ECO:0000256" key="3">
    <source>
        <dbReference type="ARBA" id="ARBA00023242"/>
    </source>
</evidence>
<dbReference type="CDD" id="cd09270">
    <property type="entry name" value="RNase_H2-B"/>
    <property type="match status" value="1"/>
</dbReference>
<dbReference type="GO" id="GO:0032299">
    <property type="term" value="C:ribonuclease H2 complex"/>
    <property type="evidence" value="ECO:0007669"/>
    <property type="project" value="InterPro"/>
</dbReference>
<evidence type="ECO:0000313" key="10">
    <source>
        <dbReference type="Proteomes" id="UP000292082"/>
    </source>
</evidence>
<feature type="domain" description="Ribonuclease H2 subunit B wHTH" evidence="7">
    <location>
        <begin position="103"/>
        <end position="250"/>
    </location>
</feature>
<dbReference type="EMBL" id="ML145152">
    <property type="protein sequence ID" value="TBU56358.1"/>
    <property type="molecule type" value="Genomic_DNA"/>
</dbReference>
<protein>
    <recommendedName>
        <fullName evidence="2">Ribonuclease H2 subunit B</fullName>
    </recommendedName>
    <alternativeName>
        <fullName evidence="5">Ribonuclease HI subunit B</fullName>
    </alternativeName>
</protein>
<feature type="region of interest" description="Disordered" evidence="6">
    <location>
        <begin position="283"/>
        <end position="317"/>
    </location>
</feature>
<evidence type="ECO:0000256" key="2">
    <source>
        <dbReference type="ARBA" id="ARBA00019062"/>
    </source>
</evidence>
<dbReference type="InterPro" id="IPR040456">
    <property type="entry name" value="RNase_H2_suB"/>
</dbReference>
<evidence type="ECO:0000256" key="5">
    <source>
        <dbReference type="ARBA" id="ARBA00033464"/>
    </source>
</evidence>
<organism evidence="9 10">
    <name type="scientific">Dichomitus squalens</name>
    <dbReference type="NCBI Taxonomy" id="114155"/>
    <lineage>
        <taxon>Eukaryota</taxon>
        <taxon>Fungi</taxon>
        <taxon>Dikarya</taxon>
        <taxon>Basidiomycota</taxon>
        <taxon>Agaricomycotina</taxon>
        <taxon>Agaricomycetes</taxon>
        <taxon>Polyporales</taxon>
        <taxon>Polyporaceae</taxon>
        <taxon>Dichomitus</taxon>
    </lineage>
</organism>
<dbReference type="GO" id="GO:0006401">
    <property type="term" value="P:RNA catabolic process"/>
    <property type="evidence" value="ECO:0007669"/>
    <property type="project" value="TreeGrafter"/>
</dbReference>
<evidence type="ECO:0000256" key="1">
    <source>
        <dbReference type="ARBA" id="ARBA00004123"/>
    </source>
</evidence>
<comment type="function">
    <text evidence="4">Non catalytic subunit of RNase H2, an endonuclease that specifically degrades the RNA of RNA:DNA hybrids. Participates in DNA replication, possibly by mediating the removal of lagging-strand Okazaki fragment RNA primers during DNA replication. Mediates the excision of single ribonucleotides from DNA:RNA duplexes.</text>
</comment>
<dbReference type="Gene3D" id="1.10.20.120">
    <property type="match status" value="1"/>
</dbReference>
<sequence>MACHVGVLPADLLHVLSRRLEDTMAPDTQSDGVEDSGLCFLRLPHPRTGIPSLFLPYGIPGEQESTILEVQAVEPPNPRSWFLREEVVEDGKLLMMTPIDPAFILIPLLRVTLPTDGPGNFLPPEDLIEDAANKLPSAHSGKSLSANDVVRLSSLRCIHAAMRHVCDLKEISPEITVYRYSAERVQTYLRSKVERLSHKDVSEMSRTLTRSLVKDGFMEDGKDELLKAARLRTACDLVSQYLARDVYEQLLSSFDFAALDTHMKVLKDEAMAIAAVNMNAVEAKESKSEAKDSKDAGSDKKRKSRESTGVEKLKKANTKGMAKLSTFFQKK</sequence>
<keyword evidence="10" id="KW-1185">Reference proteome</keyword>
<name>A0A4V2K7J8_9APHY</name>
<dbReference type="PANTHER" id="PTHR13383:SF11">
    <property type="entry name" value="RIBONUCLEASE H2 SUBUNIT B"/>
    <property type="match status" value="1"/>
</dbReference>
<dbReference type="GO" id="GO:0005654">
    <property type="term" value="C:nucleoplasm"/>
    <property type="evidence" value="ECO:0007669"/>
    <property type="project" value="TreeGrafter"/>
</dbReference>